<comment type="subcellular location">
    <subcellularLocation>
        <location evidence="1">Nucleus</location>
    </subcellularLocation>
</comment>
<protein>
    <submittedName>
        <fullName evidence="10">Transcription factor steA</fullName>
    </submittedName>
</protein>
<dbReference type="SUPFAM" id="SSF57667">
    <property type="entry name" value="beta-beta-alpha zinc fingers"/>
    <property type="match status" value="1"/>
</dbReference>
<evidence type="ECO:0000256" key="5">
    <source>
        <dbReference type="ARBA" id="ARBA00022833"/>
    </source>
</evidence>
<keyword evidence="4 8" id="KW-0863">Zinc-finger</keyword>
<dbReference type="InterPro" id="IPR050527">
    <property type="entry name" value="Snail/Krueppel_Znf"/>
</dbReference>
<keyword evidence="11" id="KW-1185">Reference proteome</keyword>
<feature type="domain" description="C2H2-type" evidence="9">
    <location>
        <begin position="86"/>
        <end position="114"/>
    </location>
</feature>
<dbReference type="FunFam" id="3.30.160.60:FF:000100">
    <property type="entry name" value="Zinc finger 45-like"/>
    <property type="match status" value="1"/>
</dbReference>
<keyword evidence="3" id="KW-0677">Repeat</keyword>
<dbReference type="GO" id="GO:0005634">
    <property type="term" value="C:nucleus"/>
    <property type="evidence" value="ECO:0007669"/>
    <property type="project" value="UniProtKB-SubCell"/>
</dbReference>
<dbReference type="InterPro" id="IPR036236">
    <property type="entry name" value="Znf_C2H2_sf"/>
</dbReference>
<dbReference type="AlphaFoldDB" id="A0A5N5SJ17"/>
<evidence type="ECO:0000256" key="4">
    <source>
        <dbReference type="ARBA" id="ARBA00022771"/>
    </source>
</evidence>
<keyword evidence="5" id="KW-0862">Zinc</keyword>
<name>A0A5N5SJ17_9CRUS</name>
<dbReference type="PROSITE" id="PS50157">
    <property type="entry name" value="ZINC_FINGER_C2H2_2"/>
    <property type="match status" value="2"/>
</dbReference>
<feature type="domain" description="C2H2-type" evidence="9">
    <location>
        <begin position="58"/>
        <end position="85"/>
    </location>
</feature>
<dbReference type="OrthoDB" id="6359871at2759"/>
<evidence type="ECO:0000313" key="10">
    <source>
        <dbReference type="EMBL" id="KAB7493986.1"/>
    </source>
</evidence>
<dbReference type="GO" id="GO:0008270">
    <property type="term" value="F:zinc ion binding"/>
    <property type="evidence" value="ECO:0007669"/>
    <property type="project" value="UniProtKB-KW"/>
</dbReference>
<gene>
    <name evidence="10" type="primary">steA_1</name>
    <name evidence="10" type="ORF">Anas_01031</name>
</gene>
<evidence type="ECO:0000256" key="6">
    <source>
        <dbReference type="ARBA" id="ARBA00023242"/>
    </source>
</evidence>
<comment type="similarity">
    <text evidence="7">Belongs to the snail C2H2-type zinc-finger protein family.</text>
</comment>
<dbReference type="PANTHER" id="PTHR24388:SF54">
    <property type="entry name" value="PROTEIN ESCARGOT"/>
    <property type="match status" value="1"/>
</dbReference>
<dbReference type="Pfam" id="PF00096">
    <property type="entry name" value="zf-C2H2"/>
    <property type="match status" value="2"/>
</dbReference>
<evidence type="ECO:0000256" key="3">
    <source>
        <dbReference type="ARBA" id="ARBA00022737"/>
    </source>
</evidence>
<sequence>MIVLIRDKMEVHFLIDMYFMLIKKLLARTLVKSLDINDVTKSASRSNQSTPTQSGGLWECSVCGRGFNRNWHLKRHLATHLAVKPYSCPYCPHASNIKANLSLHIRKMHQDKRVLTSLSSPFSW</sequence>
<dbReference type="GO" id="GO:0000978">
    <property type="term" value="F:RNA polymerase II cis-regulatory region sequence-specific DNA binding"/>
    <property type="evidence" value="ECO:0007669"/>
    <property type="project" value="TreeGrafter"/>
</dbReference>
<proteinExistence type="inferred from homology"/>
<evidence type="ECO:0000259" key="9">
    <source>
        <dbReference type="PROSITE" id="PS50157"/>
    </source>
</evidence>
<dbReference type="EMBL" id="SEYY01024622">
    <property type="protein sequence ID" value="KAB7493986.1"/>
    <property type="molecule type" value="Genomic_DNA"/>
</dbReference>
<organism evidence="10 11">
    <name type="scientific">Armadillidium nasatum</name>
    <dbReference type="NCBI Taxonomy" id="96803"/>
    <lineage>
        <taxon>Eukaryota</taxon>
        <taxon>Metazoa</taxon>
        <taxon>Ecdysozoa</taxon>
        <taxon>Arthropoda</taxon>
        <taxon>Crustacea</taxon>
        <taxon>Multicrustacea</taxon>
        <taxon>Malacostraca</taxon>
        <taxon>Eumalacostraca</taxon>
        <taxon>Peracarida</taxon>
        <taxon>Isopoda</taxon>
        <taxon>Oniscidea</taxon>
        <taxon>Crinocheta</taxon>
        <taxon>Armadillidiidae</taxon>
        <taxon>Armadillidium</taxon>
    </lineage>
</organism>
<dbReference type="InterPro" id="IPR013087">
    <property type="entry name" value="Znf_C2H2_type"/>
</dbReference>
<evidence type="ECO:0000256" key="1">
    <source>
        <dbReference type="ARBA" id="ARBA00004123"/>
    </source>
</evidence>
<dbReference type="PROSITE" id="PS00028">
    <property type="entry name" value="ZINC_FINGER_C2H2_1"/>
    <property type="match status" value="1"/>
</dbReference>
<dbReference type="SMART" id="SM00355">
    <property type="entry name" value="ZnF_C2H2"/>
    <property type="match status" value="2"/>
</dbReference>
<evidence type="ECO:0000313" key="11">
    <source>
        <dbReference type="Proteomes" id="UP000326759"/>
    </source>
</evidence>
<reference evidence="10 11" key="1">
    <citation type="journal article" date="2019" name="PLoS Biol.">
        <title>Sex chromosomes control vertical transmission of feminizing Wolbachia symbionts in an isopod.</title>
        <authorList>
            <person name="Becking T."/>
            <person name="Chebbi M.A."/>
            <person name="Giraud I."/>
            <person name="Moumen B."/>
            <person name="Laverre T."/>
            <person name="Caubet Y."/>
            <person name="Peccoud J."/>
            <person name="Gilbert C."/>
            <person name="Cordaux R."/>
        </authorList>
    </citation>
    <scope>NUCLEOTIDE SEQUENCE [LARGE SCALE GENOMIC DNA]</scope>
    <source>
        <strain evidence="10">ANa2</strain>
        <tissue evidence="10">Whole body excluding digestive tract and cuticle</tissue>
    </source>
</reference>
<dbReference type="PANTHER" id="PTHR24388">
    <property type="entry name" value="ZINC FINGER PROTEIN"/>
    <property type="match status" value="1"/>
</dbReference>
<evidence type="ECO:0000256" key="7">
    <source>
        <dbReference type="ARBA" id="ARBA00037948"/>
    </source>
</evidence>
<comment type="caution">
    <text evidence="10">The sequence shown here is derived from an EMBL/GenBank/DDBJ whole genome shotgun (WGS) entry which is preliminary data.</text>
</comment>
<evidence type="ECO:0000256" key="8">
    <source>
        <dbReference type="PROSITE-ProRule" id="PRU00042"/>
    </source>
</evidence>
<keyword evidence="2" id="KW-0479">Metal-binding</keyword>
<keyword evidence="6" id="KW-0539">Nucleus</keyword>
<evidence type="ECO:0000256" key="2">
    <source>
        <dbReference type="ARBA" id="ARBA00022723"/>
    </source>
</evidence>
<dbReference type="Gene3D" id="3.30.160.60">
    <property type="entry name" value="Classic Zinc Finger"/>
    <property type="match status" value="2"/>
</dbReference>
<accession>A0A5N5SJ17</accession>
<dbReference type="Proteomes" id="UP000326759">
    <property type="component" value="Unassembled WGS sequence"/>
</dbReference>
<dbReference type="GO" id="GO:0000981">
    <property type="term" value="F:DNA-binding transcription factor activity, RNA polymerase II-specific"/>
    <property type="evidence" value="ECO:0007669"/>
    <property type="project" value="TreeGrafter"/>
</dbReference>